<dbReference type="STRING" id="50990.A0A4Y7QDX3"/>
<feature type="transmembrane region" description="Helical" evidence="1">
    <location>
        <begin position="54"/>
        <end position="76"/>
    </location>
</feature>
<gene>
    <name evidence="2" type="ORF">BD410DRAFT_785849</name>
</gene>
<keyword evidence="1" id="KW-1133">Transmembrane helix</keyword>
<keyword evidence="1" id="KW-0812">Transmembrane</keyword>
<evidence type="ECO:0000313" key="2">
    <source>
        <dbReference type="EMBL" id="TDL25069.1"/>
    </source>
</evidence>
<dbReference type="VEuPathDB" id="FungiDB:BD410DRAFT_785849"/>
<name>A0A4Y7QDX3_9AGAM</name>
<protein>
    <submittedName>
        <fullName evidence="2">Uncharacterized protein</fullName>
    </submittedName>
</protein>
<keyword evidence="3" id="KW-1185">Reference proteome</keyword>
<dbReference type="AlphaFoldDB" id="A0A4Y7QDX3"/>
<dbReference type="Proteomes" id="UP000294933">
    <property type="component" value="Unassembled WGS sequence"/>
</dbReference>
<evidence type="ECO:0000256" key="1">
    <source>
        <dbReference type="SAM" id="Phobius"/>
    </source>
</evidence>
<dbReference type="EMBL" id="ML170165">
    <property type="protein sequence ID" value="TDL25069.1"/>
    <property type="molecule type" value="Genomic_DNA"/>
</dbReference>
<proteinExistence type="predicted"/>
<evidence type="ECO:0000313" key="3">
    <source>
        <dbReference type="Proteomes" id="UP000294933"/>
    </source>
</evidence>
<keyword evidence="1" id="KW-0472">Membrane</keyword>
<accession>A0A4Y7QDX3</accession>
<organism evidence="2 3">
    <name type="scientific">Rickenella mellea</name>
    <dbReference type="NCBI Taxonomy" id="50990"/>
    <lineage>
        <taxon>Eukaryota</taxon>
        <taxon>Fungi</taxon>
        <taxon>Dikarya</taxon>
        <taxon>Basidiomycota</taxon>
        <taxon>Agaricomycotina</taxon>
        <taxon>Agaricomycetes</taxon>
        <taxon>Hymenochaetales</taxon>
        <taxon>Rickenellaceae</taxon>
        <taxon>Rickenella</taxon>
    </lineage>
</organism>
<reference evidence="2 3" key="1">
    <citation type="submission" date="2018-06" db="EMBL/GenBank/DDBJ databases">
        <title>A transcriptomic atlas of mushroom development highlights an independent origin of complex multicellularity.</title>
        <authorList>
            <consortium name="DOE Joint Genome Institute"/>
            <person name="Krizsan K."/>
            <person name="Almasi E."/>
            <person name="Merenyi Z."/>
            <person name="Sahu N."/>
            <person name="Viragh M."/>
            <person name="Koszo T."/>
            <person name="Mondo S."/>
            <person name="Kiss B."/>
            <person name="Balint B."/>
            <person name="Kues U."/>
            <person name="Barry K."/>
            <person name="Hegedus J.C."/>
            <person name="Henrissat B."/>
            <person name="Johnson J."/>
            <person name="Lipzen A."/>
            <person name="Ohm R."/>
            <person name="Nagy I."/>
            <person name="Pangilinan J."/>
            <person name="Yan J."/>
            <person name="Xiong Y."/>
            <person name="Grigoriev I.V."/>
            <person name="Hibbett D.S."/>
            <person name="Nagy L.G."/>
        </authorList>
    </citation>
    <scope>NUCLEOTIDE SEQUENCE [LARGE SCALE GENOMIC DNA]</scope>
    <source>
        <strain evidence="2 3">SZMC22713</strain>
    </source>
</reference>
<sequence>MPARPIVRHDHDDNLDFASVSIHRRVDVVTTTLYSSPGSTGIAASNASSVPIPAIAGGACAGVALAIIAVVGWKWWGRSIEKEQQRLRQDKVSLINSFDVRSS</sequence>